<dbReference type="AlphaFoldDB" id="A0A3M7QE13"/>
<reference evidence="1 2" key="1">
    <citation type="journal article" date="2018" name="Sci. Rep.">
        <title>Genomic signatures of local adaptation to the degree of environmental predictability in rotifers.</title>
        <authorList>
            <person name="Franch-Gras L."/>
            <person name="Hahn C."/>
            <person name="Garcia-Roger E.M."/>
            <person name="Carmona M.J."/>
            <person name="Serra M."/>
            <person name="Gomez A."/>
        </authorList>
    </citation>
    <scope>NUCLEOTIDE SEQUENCE [LARGE SCALE GENOMIC DNA]</scope>
    <source>
        <strain evidence="1">HYR1</strain>
    </source>
</reference>
<dbReference type="Proteomes" id="UP000276133">
    <property type="component" value="Unassembled WGS sequence"/>
</dbReference>
<evidence type="ECO:0000313" key="2">
    <source>
        <dbReference type="Proteomes" id="UP000276133"/>
    </source>
</evidence>
<dbReference type="EMBL" id="REGN01006401">
    <property type="protein sequence ID" value="RNA09667.1"/>
    <property type="molecule type" value="Genomic_DNA"/>
</dbReference>
<comment type="caution">
    <text evidence="1">The sequence shown here is derived from an EMBL/GenBank/DDBJ whole genome shotgun (WGS) entry which is preliminary data.</text>
</comment>
<evidence type="ECO:0000313" key="1">
    <source>
        <dbReference type="EMBL" id="RNA09667.1"/>
    </source>
</evidence>
<organism evidence="1 2">
    <name type="scientific">Brachionus plicatilis</name>
    <name type="common">Marine rotifer</name>
    <name type="synonym">Brachionus muelleri</name>
    <dbReference type="NCBI Taxonomy" id="10195"/>
    <lineage>
        <taxon>Eukaryota</taxon>
        <taxon>Metazoa</taxon>
        <taxon>Spiralia</taxon>
        <taxon>Gnathifera</taxon>
        <taxon>Rotifera</taxon>
        <taxon>Eurotatoria</taxon>
        <taxon>Monogononta</taxon>
        <taxon>Pseudotrocha</taxon>
        <taxon>Ploima</taxon>
        <taxon>Brachionidae</taxon>
        <taxon>Brachionus</taxon>
    </lineage>
</organism>
<protein>
    <submittedName>
        <fullName evidence="1">Uncharacterized protein</fullName>
    </submittedName>
</protein>
<keyword evidence="2" id="KW-1185">Reference proteome</keyword>
<name>A0A3M7QE13_BRAPC</name>
<gene>
    <name evidence="1" type="ORF">BpHYR1_031140</name>
</gene>
<sequence length="217" mass="25577">MEIFYFFKPSTNKIQKRKRGRPKKSNNERQQPSKRLLFPRIKNNTFSAHGKNYFFRAWKIILIYGKIKVIINSQLIKRDFQKIILATEALKTEENQIAFAYHGKISVPYRLHWYDPRYYVCGRKKTKKCVAYSGDVSDSDSEEEEIYDDASDEDESVVHIEKVDFVLQIDLTNGDTINGTHSTKPVDANCSFHDYILSDFFRASKIIRKNLAYRYFC</sequence>
<proteinExistence type="predicted"/>
<accession>A0A3M7QE13</accession>